<dbReference type="Gene3D" id="1.10.10.10">
    <property type="entry name" value="Winged helix-like DNA-binding domain superfamily/Winged helix DNA-binding domain"/>
    <property type="match status" value="1"/>
</dbReference>
<dbReference type="PANTHER" id="PTHR44688">
    <property type="entry name" value="DNA-BINDING TRANSCRIPTIONAL ACTIVATOR DEVR_DOSR"/>
    <property type="match status" value="1"/>
</dbReference>
<dbReference type="PROSITE" id="PS00622">
    <property type="entry name" value="HTH_LUXR_1"/>
    <property type="match status" value="1"/>
</dbReference>
<dbReference type="InterPro" id="IPR036693">
    <property type="entry name" value="TF_LuxR_autoind-bd_dom_sf"/>
</dbReference>
<dbReference type="Pfam" id="PF00196">
    <property type="entry name" value="GerE"/>
    <property type="match status" value="1"/>
</dbReference>
<keyword evidence="1" id="KW-0805">Transcription regulation</keyword>
<dbReference type="Gene3D" id="3.30.450.80">
    <property type="entry name" value="Transcription factor LuxR-like, autoinducer-binding domain"/>
    <property type="match status" value="1"/>
</dbReference>
<dbReference type="Proteomes" id="UP000564378">
    <property type="component" value="Unassembled WGS sequence"/>
</dbReference>
<dbReference type="InterPro" id="IPR000792">
    <property type="entry name" value="Tscrpt_reg_LuxR_C"/>
</dbReference>
<dbReference type="PANTHER" id="PTHR44688:SF16">
    <property type="entry name" value="DNA-BINDING TRANSCRIPTIONAL ACTIVATOR DEVR_DOSR"/>
    <property type="match status" value="1"/>
</dbReference>
<evidence type="ECO:0000259" key="4">
    <source>
        <dbReference type="PROSITE" id="PS50043"/>
    </source>
</evidence>
<name>A0A842I0Y1_9SPHN</name>
<dbReference type="InterPro" id="IPR016032">
    <property type="entry name" value="Sig_transdc_resp-reg_C-effctor"/>
</dbReference>
<dbReference type="PRINTS" id="PR00038">
    <property type="entry name" value="HTHLUXR"/>
</dbReference>
<proteinExistence type="predicted"/>
<protein>
    <submittedName>
        <fullName evidence="5">LuxR family transcriptional regulator</fullName>
    </submittedName>
</protein>
<keyword evidence="3" id="KW-0804">Transcription</keyword>
<dbReference type="GO" id="GO:0003677">
    <property type="term" value="F:DNA binding"/>
    <property type="evidence" value="ECO:0007669"/>
    <property type="project" value="UniProtKB-KW"/>
</dbReference>
<dbReference type="EMBL" id="JACJVJ010000003">
    <property type="protein sequence ID" value="MBC2779186.1"/>
    <property type="molecule type" value="Genomic_DNA"/>
</dbReference>
<dbReference type="Pfam" id="PF03472">
    <property type="entry name" value="Autoind_bind"/>
    <property type="match status" value="1"/>
</dbReference>
<evidence type="ECO:0000256" key="2">
    <source>
        <dbReference type="ARBA" id="ARBA00023125"/>
    </source>
</evidence>
<dbReference type="SUPFAM" id="SSF46894">
    <property type="entry name" value="C-terminal effector domain of the bipartite response regulators"/>
    <property type="match status" value="1"/>
</dbReference>
<dbReference type="AlphaFoldDB" id="A0A842I0Y1"/>
<keyword evidence="6" id="KW-1185">Reference proteome</keyword>
<dbReference type="SMART" id="SM00421">
    <property type="entry name" value="HTH_LUXR"/>
    <property type="match status" value="1"/>
</dbReference>
<evidence type="ECO:0000256" key="3">
    <source>
        <dbReference type="ARBA" id="ARBA00023163"/>
    </source>
</evidence>
<gene>
    <name evidence="5" type="ORF">H6P80_16290</name>
</gene>
<dbReference type="PROSITE" id="PS50043">
    <property type="entry name" value="HTH_LUXR_2"/>
    <property type="match status" value="1"/>
</dbReference>
<accession>A0A842I0Y1</accession>
<keyword evidence="2" id="KW-0238">DNA-binding</keyword>
<dbReference type="SUPFAM" id="SSF75516">
    <property type="entry name" value="Pheromone-binding domain of LuxR-like quorum-sensing transcription factors"/>
    <property type="match status" value="1"/>
</dbReference>
<dbReference type="GO" id="GO:0006355">
    <property type="term" value="P:regulation of DNA-templated transcription"/>
    <property type="evidence" value="ECO:0007669"/>
    <property type="project" value="InterPro"/>
</dbReference>
<organism evidence="5 6">
    <name type="scientific">Parasphingopyxis marina</name>
    <dbReference type="NCBI Taxonomy" id="2761622"/>
    <lineage>
        <taxon>Bacteria</taxon>
        <taxon>Pseudomonadati</taxon>
        <taxon>Pseudomonadota</taxon>
        <taxon>Alphaproteobacteria</taxon>
        <taxon>Sphingomonadales</taxon>
        <taxon>Sphingomonadaceae</taxon>
        <taxon>Parasphingopyxis</taxon>
    </lineage>
</organism>
<evidence type="ECO:0000256" key="1">
    <source>
        <dbReference type="ARBA" id="ARBA00023015"/>
    </source>
</evidence>
<evidence type="ECO:0000313" key="6">
    <source>
        <dbReference type="Proteomes" id="UP000564378"/>
    </source>
</evidence>
<comment type="caution">
    <text evidence="5">The sequence shown here is derived from an EMBL/GenBank/DDBJ whole genome shotgun (WGS) entry which is preliminary data.</text>
</comment>
<evidence type="ECO:0000313" key="5">
    <source>
        <dbReference type="EMBL" id="MBC2779186.1"/>
    </source>
</evidence>
<reference evidence="5 6" key="1">
    <citation type="submission" date="2020-08" db="EMBL/GenBank/DDBJ databases">
        <title>Draft genome sequence of Parasphingopyxis sp. GrpM-11.</title>
        <authorList>
            <person name="Oh J."/>
            <person name="Roh D.-H."/>
        </authorList>
    </citation>
    <scope>NUCLEOTIDE SEQUENCE [LARGE SCALE GENOMIC DNA]</scope>
    <source>
        <strain evidence="5 6">GrpM-11</strain>
    </source>
</reference>
<dbReference type="RefSeq" id="WP_185802469.1">
    <property type="nucleotide sequence ID" value="NZ_JACJVJ010000003.1"/>
</dbReference>
<dbReference type="InterPro" id="IPR005143">
    <property type="entry name" value="TF_LuxR_autoind-bd_dom"/>
</dbReference>
<dbReference type="InterPro" id="IPR036388">
    <property type="entry name" value="WH-like_DNA-bd_sf"/>
</dbReference>
<sequence>MQGFFERIRAATDRHAVWDALVGYFDRRGFDKIYAIHFPPPGASDGEHRIAISSGYPEELVLRYLSTDMWDNDAVPRYARSHPKPFFWFDVQKEMSLTEKQKGAIAEFAALGVRNGLAIPVFGPNGRNGCVSVAIADDGRRLTDPEIAEFQAVSQMAHQRFCELLEDRVQEPITLSPRETEILTWVARGKSNNVIGEILGISANTVDTHLRRIYEKLEVSDRTTAAIRGIGCGIIRP</sequence>
<dbReference type="CDD" id="cd06170">
    <property type="entry name" value="LuxR_C_like"/>
    <property type="match status" value="1"/>
</dbReference>
<feature type="domain" description="HTH luxR-type" evidence="4">
    <location>
        <begin position="168"/>
        <end position="233"/>
    </location>
</feature>